<protein>
    <submittedName>
        <fullName evidence="1">Uncharacterized protein</fullName>
    </submittedName>
</protein>
<organism evidence="1 2">
    <name type="scientific">Paenibacillus odorifer</name>
    <dbReference type="NCBI Taxonomy" id="189426"/>
    <lineage>
        <taxon>Bacteria</taxon>
        <taxon>Bacillati</taxon>
        <taxon>Bacillota</taxon>
        <taxon>Bacilli</taxon>
        <taxon>Bacillales</taxon>
        <taxon>Paenibacillaceae</taxon>
        <taxon>Paenibacillus</taxon>
    </lineage>
</organism>
<reference evidence="1 2" key="1">
    <citation type="submission" date="2016-10" db="EMBL/GenBank/DDBJ databases">
        <title>Paenibacillus species isolates.</title>
        <authorList>
            <person name="Beno S.M."/>
        </authorList>
    </citation>
    <scope>NUCLEOTIDE SEQUENCE [LARGE SCALE GENOMIC DNA]</scope>
    <source>
        <strain evidence="1 2">FSL H7-0604</strain>
    </source>
</reference>
<comment type="caution">
    <text evidence="1">The sequence shown here is derived from an EMBL/GenBank/DDBJ whole genome shotgun (WGS) entry which is preliminary data.</text>
</comment>
<gene>
    <name evidence="1" type="ORF">BJP51_12340</name>
</gene>
<evidence type="ECO:0000313" key="1">
    <source>
        <dbReference type="EMBL" id="OMD33567.1"/>
    </source>
</evidence>
<proteinExistence type="predicted"/>
<evidence type="ECO:0000313" key="2">
    <source>
        <dbReference type="Proteomes" id="UP000187465"/>
    </source>
</evidence>
<sequence>MHIEYYIKAQVDHSILNGLSSDKYERFLTKAAIEISRDTSPKQVFNLSRAEVREMVHEVLKDYNAPKVLCPTEERLYSCINGVGEAVYAFAKTKKQANELFHMATRVSPRYWCKHKTLRKVVGVTGESRAIMEDGESRELGSNIHFINAFRHGEAIV</sequence>
<accession>A0A1R0XEU2</accession>
<dbReference type="Proteomes" id="UP000187465">
    <property type="component" value="Unassembled WGS sequence"/>
</dbReference>
<dbReference type="RefSeq" id="WP_076178974.1">
    <property type="nucleotide sequence ID" value="NZ_MKQP01000011.1"/>
</dbReference>
<dbReference type="AlphaFoldDB" id="A0A1R0XEU2"/>
<name>A0A1R0XEU2_9BACL</name>
<dbReference type="EMBL" id="MKQP01000011">
    <property type="protein sequence ID" value="OMD33567.1"/>
    <property type="molecule type" value="Genomic_DNA"/>
</dbReference>